<dbReference type="AlphaFoldDB" id="A0A9P9AK76"/>
<gene>
    <name evidence="1" type="ORF">B0T10DRAFT_585368</name>
</gene>
<accession>A0A9P9AK76</accession>
<evidence type="ECO:0008006" key="3">
    <source>
        <dbReference type="Google" id="ProtNLM"/>
    </source>
</evidence>
<feature type="non-terminal residue" evidence="1">
    <location>
        <position position="1"/>
    </location>
</feature>
<protein>
    <recommendedName>
        <fullName evidence="3">SnoaL-like domain-containing protein</fullName>
    </recommendedName>
</protein>
<dbReference type="Gene3D" id="3.10.450.50">
    <property type="match status" value="1"/>
</dbReference>
<dbReference type="InterPro" id="IPR032710">
    <property type="entry name" value="NTF2-like_dom_sf"/>
</dbReference>
<dbReference type="OrthoDB" id="4828938at2759"/>
<reference evidence="1 2" key="1">
    <citation type="journal article" date="2021" name="Nat. Commun.">
        <title>Genetic determinants of endophytism in the Arabidopsis root mycobiome.</title>
        <authorList>
            <person name="Mesny F."/>
            <person name="Miyauchi S."/>
            <person name="Thiergart T."/>
            <person name="Pickel B."/>
            <person name="Atanasova L."/>
            <person name="Karlsson M."/>
            <person name="Huettel B."/>
            <person name="Barry K.W."/>
            <person name="Haridas S."/>
            <person name="Chen C."/>
            <person name="Bauer D."/>
            <person name="Andreopoulos W."/>
            <person name="Pangilinan J."/>
            <person name="LaButti K."/>
            <person name="Riley R."/>
            <person name="Lipzen A."/>
            <person name="Clum A."/>
            <person name="Drula E."/>
            <person name="Henrissat B."/>
            <person name="Kohler A."/>
            <person name="Grigoriev I.V."/>
            <person name="Martin F.M."/>
            <person name="Hacquard S."/>
        </authorList>
    </citation>
    <scope>NUCLEOTIDE SEQUENCE [LARGE SCALE GENOMIC DNA]</scope>
    <source>
        <strain evidence="1 2">MPI-CAGE-CH-0241</strain>
    </source>
</reference>
<proteinExistence type="predicted"/>
<evidence type="ECO:0000313" key="1">
    <source>
        <dbReference type="EMBL" id="KAH6876641.1"/>
    </source>
</evidence>
<comment type="caution">
    <text evidence="1">The sequence shown here is derived from an EMBL/GenBank/DDBJ whole genome shotgun (WGS) entry which is preliminary data.</text>
</comment>
<dbReference type="Proteomes" id="UP000777438">
    <property type="component" value="Unassembled WGS sequence"/>
</dbReference>
<sequence length="259" mass="29489">LDIGIFCKISSSCGPHTEALDTEVGIFTSPAYISFPITTQLTSRIPLYNLTVLSSQDFPSSTRLTTKSRDNSLFSAIKNHSQPTYRTPHQIPIMPRLEVSEFLNYLRAFNTKDYSNQHAFYSDDVELMLPDPAIPPLKNSKNIMDHYTRVHADANEYVIPISILSDRGKVFLEMEAYFEYFNKGKAVHDIDVLPGDVVKISTCALYHLDDDNKMRRIRCYLGAAEKLGQIDLKERIKDSQSRAAADIRLYDFWPPQSVL</sequence>
<dbReference type="SUPFAM" id="SSF54427">
    <property type="entry name" value="NTF2-like"/>
    <property type="match status" value="1"/>
</dbReference>
<name>A0A9P9AK76_9HYPO</name>
<organism evidence="1 2">
    <name type="scientific">Thelonectria olida</name>
    <dbReference type="NCBI Taxonomy" id="1576542"/>
    <lineage>
        <taxon>Eukaryota</taxon>
        <taxon>Fungi</taxon>
        <taxon>Dikarya</taxon>
        <taxon>Ascomycota</taxon>
        <taxon>Pezizomycotina</taxon>
        <taxon>Sordariomycetes</taxon>
        <taxon>Hypocreomycetidae</taxon>
        <taxon>Hypocreales</taxon>
        <taxon>Nectriaceae</taxon>
        <taxon>Thelonectria</taxon>
    </lineage>
</organism>
<keyword evidence="2" id="KW-1185">Reference proteome</keyword>
<dbReference type="EMBL" id="JAGPYM010000034">
    <property type="protein sequence ID" value="KAH6876641.1"/>
    <property type="molecule type" value="Genomic_DNA"/>
</dbReference>
<evidence type="ECO:0000313" key="2">
    <source>
        <dbReference type="Proteomes" id="UP000777438"/>
    </source>
</evidence>